<dbReference type="InterPro" id="IPR050570">
    <property type="entry name" value="Cell_wall_metabolism_enzyme"/>
</dbReference>
<feature type="coiled-coil region" evidence="2">
    <location>
        <begin position="77"/>
        <end position="114"/>
    </location>
</feature>
<organism evidence="5 6">
    <name type="scientific">Tindallia californiensis</name>
    <dbReference type="NCBI Taxonomy" id="159292"/>
    <lineage>
        <taxon>Bacteria</taxon>
        <taxon>Bacillati</taxon>
        <taxon>Bacillota</taxon>
        <taxon>Clostridia</taxon>
        <taxon>Peptostreptococcales</taxon>
        <taxon>Tindalliaceae</taxon>
        <taxon>Tindallia</taxon>
    </lineage>
</organism>
<dbReference type="STRING" id="159292.SAMN05192546_101312"/>
<keyword evidence="3" id="KW-0812">Transmembrane</keyword>
<dbReference type="Gene3D" id="2.70.70.10">
    <property type="entry name" value="Glucose Permease (Domain IIA)"/>
    <property type="match status" value="1"/>
</dbReference>
<protein>
    <submittedName>
        <fullName evidence="5">Peptidase family M23</fullName>
    </submittedName>
</protein>
<dbReference type="Pfam" id="PF01551">
    <property type="entry name" value="Peptidase_M23"/>
    <property type="match status" value="1"/>
</dbReference>
<dbReference type="Proteomes" id="UP000199230">
    <property type="component" value="Unassembled WGS sequence"/>
</dbReference>
<dbReference type="AlphaFoldDB" id="A0A1H3IWG4"/>
<reference evidence="5 6" key="1">
    <citation type="submission" date="2016-10" db="EMBL/GenBank/DDBJ databases">
        <authorList>
            <person name="de Groot N.N."/>
        </authorList>
    </citation>
    <scope>NUCLEOTIDE SEQUENCE [LARGE SCALE GENOMIC DNA]</scope>
    <source>
        <strain evidence="5 6">APO</strain>
    </source>
</reference>
<dbReference type="GO" id="GO:0004222">
    <property type="term" value="F:metalloendopeptidase activity"/>
    <property type="evidence" value="ECO:0007669"/>
    <property type="project" value="TreeGrafter"/>
</dbReference>
<evidence type="ECO:0000256" key="1">
    <source>
        <dbReference type="ARBA" id="ARBA00022729"/>
    </source>
</evidence>
<dbReference type="RefSeq" id="WP_176968205.1">
    <property type="nucleotide sequence ID" value="NZ_FNPV01000001.1"/>
</dbReference>
<dbReference type="FunFam" id="2.70.70.10:FF:000006">
    <property type="entry name" value="M23 family peptidase"/>
    <property type="match status" value="1"/>
</dbReference>
<evidence type="ECO:0000256" key="3">
    <source>
        <dbReference type="SAM" id="Phobius"/>
    </source>
</evidence>
<dbReference type="SUPFAM" id="SSF51261">
    <property type="entry name" value="Duplicated hybrid motif"/>
    <property type="match status" value="1"/>
</dbReference>
<dbReference type="InterPro" id="IPR011055">
    <property type="entry name" value="Dup_hybrid_motif"/>
</dbReference>
<dbReference type="InterPro" id="IPR016047">
    <property type="entry name" value="M23ase_b-sheet_dom"/>
</dbReference>
<dbReference type="CDD" id="cd12797">
    <property type="entry name" value="M23_peptidase"/>
    <property type="match status" value="1"/>
</dbReference>
<keyword evidence="3" id="KW-0472">Membrane</keyword>
<name>A0A1H3IWG4_9FIRM</name>
<evidence type="ECO:0000259" key="4">
    <source>
        <dbReference type="Pfam" id="PF01551"/>
    </source>
</evidence>
<keyword evidence="6" id="KW-1185">Reference proteome</keyword>
<feature type="domain" description="M23ase beta-sheet core" evidence="4">
    <location>
        <begin position="228"/>
        <end position="322"/>
    </location>
</feature>
<keyword evidence="1" id="KW-0732">Signal</keyword>
<dbReference type="PANTHER" id="PTHR21666">
    <property type="entry name" value="PEPTIDASE-RELATED"/>
    <property type="match status" value="1"/>
</dbReference>
<gene>
    <name evidence="5" type="ORF">SAMN05192546_101312</name>
</gene>
<keyword evidence="3" id="KW-1133">Transmembrane helix</keyword>
<dbReference type="EMBL" id="FNPV01000001">
    <property type="protein sequence ID" value="SDY31907.1"/>
    <property type="molecule type" value="Genomic_DNA"/>
</dbReference>
<accession>A0A1H3IWG4</accession>
<dbReference type="PANTHER" id="PTHR21666:SF289">
    <property type="entry name" value="L-ALA--D-GLU ENDOPEPTIDASE"/>
    <property type="match status" value="1"/>
</dbReference>
<evidence type="ECO:0000313" key="5">
    <source>
        <dbReference type="EMBL" id="SDY31907.1"/>
    </source>
</evidence>
<evidence type="ECO:0000313" key="6">
    <source>
        <dbReference type="Proteomes" id="UP000199230"/>
    </source>
</evidence>
<evidence type="ECO:0000256" key="2">
    <source>
        <dbReference type="SAM" id="Coils"/>
    </source>
</evidence>
<keyword evidence="2" id="KW-0175">Coiled coil</keyword>
<proteinExistence type="predicted"/>
<feature type="transmembrane region" description="Helical" evidence="3">
    <location>
        <begin position="37"/>
        <end position="59"/>
    </location>
</feature>
<sequence>MNKKPAHFVKAPQKKYTFMLIPNHSGKVYRFSILESILKTSLIVLFLLITSLSIGVWHYHGEHSVTQHRLTQERILTAQLSQENKDYLDEIAFLKTQYQEIDQKLASLQQLEHQVLDMVGLEADNHSQKKSDPYANGIADDDHPLVAMVSRSASMRSAGPGSDDYEVDVEHLNELISTQRNKMEQLVGDVEAKLEYLDAQPNAWPAQGRISSPFGERISPTNRRTTEFHHGIDIANTSGTSVVAAGSGIVTYSGYNGGYGRMIIISHGYGYTSVYAHNSRNLVEVGDHVKQGETIARMGQTGRATGPHLHFEVRVNGEPKDPMNYLQ</sequence>